<protein>
    <recommendedName>
        <fullName evidence="3">Thioredoxin-like fold domain-containing protein</fullName>
    </recommendedName>
</protein>
<dbReference type="Proteomes" id="UP001336835">
    <property type="component" value="Unassembled WGS sequence"/>
</dbReference>
<organism evidence="1 2">
    <name type="scientific">Pedobacter albus</name>
    <dbReference type="NCBI Taxonomy" id="3113905"/>
    <lineage>
        <taxon>Bacteria</taxon>
        <taxon>Pseudomonadati</taxon>
        <taxon>Bacteroidota</taxon>
        <taxon>Sphingobacteriia</taxon>
        <taxon>Sphingobacteriales</taxon>
        <taxon>Sphingobacteriaceae</taxon>
        <taxon>Pedobacter</taxon>
    </lineage>
</organism>
<dbReference type="RefSeq" id="WP_330108320.1">
    <property type="nucleotide sequence ID" value="NZ_JAZDQT010000002.1"/>
</dbReference>
<accession>A0ABU7I955</accession>
<comment type="caution">
    <text evidence="1">The sequence shown here is derived from an EMBL/GenBank/DDBJ whole genome shotgun (WGS) entry which is preliminary data.</text>
</comment>
<proteinExistence type="predicted"/>
<evidence type="ECO:0000313" key="2">
    <source>
        <dbReference type="Proteomes" id="UP001336835"/>
    </source>
</evidence>
<evidence type="ECO:0000313" key="1">
    <source>
        <dbReference type="EMBL" id="MEE1946003.1"/>
    </source>
</evidence>
<keyword evidence="2" id="KW-1185">Reference proteome</keyword>
<name>A0ABU7I955_9SPHI</name>
<sequence length="169" mass="19509">MKNIYLLLLALCLISCRGKNESIEVNRKIYADIINKEIGGTSDLVLLTAKNSSNAKYTFLTTLDADCNTCFQIMNDWEKFEFPRELKKVRKQFIVQGQLTDIFRRFLSELKSNDTEIYLDTAQSFLVKNKLASYYQKTLLLDSNRKVIYVGNPLDKGLVETDLMELVNE</sequence>
<reference evidence="1 2" key="1">
    <citation type="submission" date="2024-01" db="EMBL/GenBank/DDBJ databases">
        <title>Pedobacter sp. nov., isolated from fresh soil.</title>
        <authorList>
            <person name="Le N.T.T."/>
        </authorList>
    </citation>
    <scope>NUCLEOTIDE SEQUENCE [LARGE SCALE GENOMIC DNA]</scope>
    <source>
        <strain evidence="1 2">KR3-3</strain>
    </source>
</reference>
<gene>
    <name evidence="1" type="ORF">VRU48_12855</name>
</gene>
<dbReference type="EMBL" id="JAZDQT010000002">
    <property type="protein sequence ID" value="MEE1946003.1"/>
    <property type="molecule type" value="Genomic_DNA"/>
</dbReference>
<evidence type="ECO:0008006" key="3">
    <source>
        <dbReference type="Google" id="ProtNLM"/>
    </source>
</evidence>